<accession>A0AA85AKK9</accession>
<evidence type="ECO:0000313" key="3">
    <source>
        <dbReference type="WBParaSite" id="SMRG1_90960.2"/>
    </source>
</evidence>
<dbReference type="Gene3D" id="1.20.1270.60">
    <property type="entry name" value="Arfaptin homology (AH) domain/BAR domain"/>
    <property type="match status" value="1"/>
</dbReference>
<feature type="compositionally biased region" description="Acidic residues" evidence="1">
    <location>
        <begin position="396"/>
        <end position="424"/>
    </location>
</feature>
<dbReference type="Pfam" id="PF06730">
    <property type="entry name" value="FAM92"/>
    <property type="match status" value="1"/>
</dbReference>
<proteinExistence type="predicted"/>
<name>A0AA85AKK9_9TREM</name>
<feature type="compositionally biased region" description="Polar residues" evidence="1">
    <location>
        <begin position="353"/>
        <end position="368"/>
    </location>
</feature>
<sequence length="470" mass="53188">MSSTMGPNARVNRVSEIKECENQSKFVNQRVHEIETFFGNLCAELVSYTRRTSKLRNNGDEIARILLDYSNKEQINRTTSDALRKVSEYFVTLEDYRNTEIDRIVGKVVNPLAAYGEEIKHIKNSLKAESAARRREIMNMRKLERSNTVQSSREKQPKQATVILPSGKPAEIQLHNAMIDATRSANNLERCVLDFEGRRLKGLKRIITDFIQIEMLWHAKALETLTSAYNAIQLLHEEADLIEFRGTLLRSGSNLTMLNNNNNLPISQQSLTIGDQSSPMISPPISIRDHRSYRPSSSVHSSMNSMKTGSRCSLTSLGRNKKKNQQLQGQIQQQQQQHDQLSYSQQLQQQKQHSGISHQQNDDVTSLFTEGDDDISSSHNVQEKLDNRNSVNGLQDLEDDDDFDEEDNTENDDDEDTEEDEDGEYMVNSTTHSPTRILNHSVSSPAANRISGSTQHSPLKSALKTGISKL</sequence>
<feature type="compositionally biased region" description="Low complexity" evidence="1">
    <location>
        <begin position="277"/>
        <end position="286"/>
    </location>
</feature>
<dbReference type="Proteomes" id="UP000050790">
    <property type="component" value="Unassembled WGS sequence"/>
</dbReference>
<dbReference type="AlphaFoldDB" id="A0AA85AKK9"/>
<dbReference type="InterPro" id="IPR027267">
    <property type="entry name" value="AH/BAR_dom_sf"/>
</dbReference>
<organism evidence="2 3">
    <name type="scientific">Schistosoma margrebowiei</name>
    <dbReference type="NCBI Taxonomy" id="48269"/>
    <lineage>
        <taxon>Eukaryota</taxon>
        <taxon>Metazoa</taxon>
        <taxon>Spiralia</taxon>
        <taxon>Lophotrochozoa</taxon>
        <taxon>Platyhelminthes</taxon>
        <taxon>Trematoda</taxon>
        <taxon>Digenea</taxon>
        <taxon>Strigeidida</taxon>
        <taxon>Schistosomatoidea</taxon>
        <taxon>Schistosomatidae</taxon>
        <taxon>Schistosoma</taxon>
    </lineage>
</organism>
<dbReference type="PANTHER" id="PTHR21223">
    <property type="entry name" value="CBY1-INTERACTING BAR DOMAIN-CONTAINING PROTEIN HOMOLOG"/>
    <property type="match status" value="1"/>
</dbReference>
<dbReference type="PANTHER" id="PTHR21223:SF2">
    <property type="entry name" value="CBY1-INTERACTING BAR DOMAIN-CONTAINING PROTEIN HOMOLOG"/>
    <property type="match status" value="1"/>
</dbReference>
<feature type="compositionally biased region" description="Polar residues" evidence="1">
    <location>
        <begin position="427"/>
        <end position="458"/>
    </location>
</feature>
<feature type="compositionally biased region" description="Low complexity" evidence="1">
    <location>
        <begin position="325"/>
        <end position="352"/>
    </location>
</feature>
<feature type="region of interest" description="Disordered" evidence="1">
    <location>
        <begin position="269"/>
        <end position="470"/>
    </location>
</feature>
<evidence type="ECO:0000313" key="2">
    <source>
        <dbReference type="Proteomes" id="UP000050790"/>
    </source>
</evidence>
<reference evidence="3" key="1">
    <citation type="submission" date="2023-11" db="UniProtKB">
        <authorList>
            <consortium name="WormBaseParasite"/>
        </authorList>
    </citation>
    <scope>IDENTIFICATION</scope>
</reference>
<feature type="compositionally biased region" description="Low complexity" evidence="1">
    <location>
        <begin position="294"/>
        <end position="305"/>
    </location>
</feature>
<dbReference type="SUPFAM" id="SSF103657">
    <property type="entry name" value="BAR/IMD domain-like"/>
    <property type="match status" value="1"/>
</dbReference>
<dbReference type="WBParaSite" id="SMRG1_90960.2">
    <property type="protein sequence ID" value="SMRG1_90960.2"/>
    <property type="gene ID" value="SMRG1_90960"/>
</dbReference>
<protein>
    <submittedName>
        <fullName evidence="3">IMD domain-containing protein</fullName>
    </submittedName>
</protein>
<dbReference type="GO" id="GO:0060271">
    <property type="term" value="P:cilium assembly"/>
    <property type="evidence" value="ECO:0007669"/>
    <property type="project" value="TreeGrafter"/>
</dbReference>
<dbReference type="GO" id="GO:0035869">
    <property type="term" value="C:ciliary transition zone"/>
    <property type="evidence" value="ECO:0007669"/>
    <property type="project" value="TreeGrafter"/>
</dbReference>
<dbReference type="GO" id="GO:0036064">
    <property type="term" value="C:ciliary basal body"/>
    <property type="evidence" value="ECO:0007669"/>
    <property type="project" value="TreeGrafter"/>
</dbReference>
<feature type="compositionally biased region" description="Polar residues" evidence="1">
    <location>
        <begin position="306"/>
        <end position="318"/>
    </location>
</feature>
<evidence type="ECO:0000256" key="1">
    <source>
        <dbReference type="SAM" id="MobiDB-lite"/>
    </source>
</evidence>
<dbReference type="InterPro" id="IPR009602">
    <property type="entry name" value="CBAR/FAM92"/>
</dbReference>